<organism evidence="2 3">
    <name type="scientific">Nonomuraea endophytica</name>
    <dbReference type="NCBI Taxonomy" id="714136"/>
    <lineage>
        <taxon>Bacteria</taxon>
        <taxon>Bacillati</taxon>
        <taxon>Actinomycetota</taxon>
        <taxon>Actinomycetes</taxon>
        <taxon>Streptosporangiales</taxon>
        <taxon>Streptosporangiaceae</taxon>
        <taxon>Nonomuraea</taxon>
    </lineage>
</organism>
<dbReference type="Proteomes" id="UP000568380">
    <property type="component" value="Unassembled WGS sequence"/>
</dbReference>
<dbReference type="RefSeq" id="WP_184969002.1">
    <property type="nucleotide sequence ID" value="NZ_JACHIN010000011.1"/>
</dbReference>
<comment type="caution">
    <text evidence="2">The sequence shown here is derived from an EMBL/GenBank/DDBJ whole genome shotgun (WGS) entry which is preliminary data.</text>
</comment>
<dbReference type="GO" id="GO:0004497">
    <property type="term" value="F:monooxygenase activity"/>
    <property type="evidence" value="ECO:0007669"/>
    <property type="project" value="TreeGrafter"/>
</dbReference>
<dbReference type="InterPro" id="IPR036188">
    <property type="entry name" value="FAD/NAD-bd_sf"/>
</dbReference>
<dbReference type="InterPro" id="IPR050982">
    <property type="entry name" value="Auxin_biosynth/cation_transpt"/>
</dbReference>
<gene>
    <name evidence="2" type="ORF">HNR40_007028</name>
</gene>
<dbReference type="EMBL" id="JACHIN010000011">
    <property type="protein sequence ID" value="MBB5081533.1"/>
    <property type="molecule type" value="Genomic_DNA"/>
</dbReference>
<dbReference type="PANTHER" id="PTHR43539:SF78">
    <property type="entry name" value="FLAVIN-CONTAINING MONOOXYGENASE"/>
    <property type="match status" value="1"/>
</dbReference>
<keyword evidence="3" id="KW-1185">Reference proteome</keyword>
<evidence type="ECO:0000313" key="3">
    <source>
        <dbReference type="Proteomes" id="UP000568380"/>
    </source>
</evidence>
<dbReference type="AlphaFoldDB" id="A0A7W8EJF8"/>
<name>A0A7W8EJF8_9ACTN</name>
<accession>A0A7W8EJF8</accession>
<dbReference type="SUPFAM" id="SSF51905">
    <property type="entry name" value="FAD/NAD(P)-binding domain"/>
    <property type="match status" value="2"/>
</dbReference>
<dbReference type="Pfam" id="PF13738">
    <property type="entry name" value="Pyr_redox_3"/>
    <property type="match status" value="1"/>
</dbReference>
<protein>
    <submittedName>
        <fullName evidence="2">Putative flavoprotein involved in K+ transport</fullName>
    </submittedName>
</protein>
<reference evidence="2 3" key="1">
    <citation type="submission" date="2020-08" db="EMBL/GenBank/DDBJ databases">
        <title>Genomic Encyclopedia of Type Strains, Phase IV (KMG-IV): sequencing the most valuable type-strain genomes for metagenomic binning, comparative biology and taxonomic classification.</title>
        <authorList>
            <person name="Goeker M."/>
        </authorList>
    </citation>
    <scope>NUCLEOTIDE SEQUENCE [LARGE SCALE GENOMIC DNA]</scope>
    <source>
        <strain evidence="2 3">DSM 45385</strain>
    </source>
</reference>
<evidence type="ECO:0000256" key="1">
    <source>
        <dbReference type="ARBA" id="ARBA00023002"/>
    </source>
</evidence>
<evidence type="ECO:0000313" key="2">
    <source>
        <dbReference type="EMBL" id="MBB5081533.1"/>
    </source>
</evidence>
<dbReference type="PRINTS" id="PR00469">
    <property type="entry name" value="PNDRDTASEII"/>
</dbReference>
<dbReference type="PRINTS" id="PR00368">
    <property type="entry name" value="FADPNR"/>
</dbReference>
<proteinExistence type="predicted"/>
<dbReference type="PANTHER" id="PTHR43539">
    <property type="entry name" value="FLAVIN-BINDING MONOOXYGENASE-LIKE PROTEIN (AFU_ORTHOLOGUE AFUA_4G09220)"/>
    <property type="match status" value="1"/>
</dbReference>
<sequence>MTSPTEPVVIVGGGQSGLSAARAALQAGLRPLILEASGEAAGSWPRYYDSLTAFSPARFSAMPGLDFDGDPDRYPHRDEVAGYLRRYAALLEVEIRTGTRVRAVENADERHPAGAFVVRTEDGQDIEAAAVVAASGSFARPIRPGLPGAHAFAGRVLHAADYRNPKDLAGQRVVVVGGGNSAVQIAHELAGTAARVSLASRAPLAFLPQRRGGRDVHHWLVASGFDDLPPAWLIHHVRARLVMDVGDYAAAVQDGRLVRRPMFTALDGEHVVWADGQRERVDVVLLATGYLPDLGYLAPLGVLDEHGLPVHQGGLSLVRPGLAYLGLEFQRSFASNTLRGVAADAAHIMGPLAAHARHAPAQIGL</sequence>
<keyword evidence="1" id="KW-0560">Oxidoreductase</keyword>
<dbReference type="Gene3D" id="3.50.50.60">
    <property type="entry name" value="FAD/NAD(P)-binding domain"/>
    <property type="match status" value="1"/>
</dbReference>
<dbReference type="GO" id="GO:0050660">
    <property type="term" value="F:flavin adenine dinucleotide binding"/>
    <property type="evidence" value="ECO:0007669"/>
    <property type="project" value="TreeGrafter"/>
</dbReference>